<evidence type="ECO:0000313" key="13">
    <source>
        <dbReference type="EMBL" id="KAK9839702.1"/>
    </source>
</evidence>
<evidence type="ECO:0000256" key="11">
    <source>
        <dbReference type="SAM" id="MobiDB-lite"/>
    </source>
</evidence>
<feature type="region of interest" description="Disordered" evidence="11">
    <location>
        <begin position="537"/>
        <end position="689"/>
    </location>
</feature>
<protein>
    <recommendedName>
        <fullName evidence="7">5'-deoxynucleotidase</fullName>
        <ecNumber evidence="7">3.1.3.89</ecNumber>
    </recommendedName>
</protein>
<dbReference type="InterPro" id="IPR006674">
    <property type="entry name" value="HD_domain"/>
</dbReference>
<keyword evidence="8" id="KW-0479">Metal-binding</keyword>
<name>A0AAW1S271_9CHLO</name>
<sequence length="689" mass="74244">MGDASALCVKQVKSVPSGTSAAQAIDFLMLLQNLKNTKRTGWVRSGVAGPESIADHMYRMGMMALVAGDAGVDTNRCIRLALVHDVAEAIVGDIAPSDNVSKEDKRRLEEDAVQQIHGMLGSAAGKEIEELFHEYEAGETHEARLVKDFDKVEMVLQAAEYEAAQGLALQPFFDSTAGRFQTATGRAWAAETLINVAQDRGQSAGLRRGEEAAHWAVKELVEKRAAAPLVMASTSGRERSMPVTELLGSVEASFHDEEYIVTLSVVGGSTLRVEVERKADGHRWSGDFPAQHVEEITARTGNYKKFAVFSRMLLAALRADSDAVAVDLLTYADLEALRARPATAGAGAPAHGASKRYLIMTYAVEYDRVHYPLPLAFEARPDPDRLRATVAGLRAELDAARLGCGGRRGMEAAAELRRLREQVAAQQAALAAAEAAAREAGAGRAAAEEALRDLRLVRQEGALLQKRAEAAEAELAAQRAAHRRDLRRSAKELAEAQEEAARLREAVRDLRVRCREAALDAEAARARRGGAFASAPRMAYSERGSPQVRPPAARLEPRAYSVRASAAPSRAASPRRPGVNPGEPWPSQPPSPGRPPRFDPTQYVHERRKREAAAAERCQRRPTPPPSRPSSGAPSPARNRPCSTERSREHYGDAFGEERCGGGGALRGRVCSQQGAEPSAPAGGEPFVA</sequence>
<dbReference type="Pfam" id="PF13023">
    <property type="entry name" value="HD_3"/>
    <property type="match status" value="1"/>
</dbReference>
<evidence type="ECO:0000256" key="7">
    <source>
        <dbReference type="ARBA" id="ARBA00012964"/>
    </source>
</evidence>
<feature type="compositionally biased region" description="Pro residues" evidence="11">
    <location>
        <begin position="583"/>
        <end position="595"/>
    </location>
</feature>
<keyword evidence="14" id="KW-1185">Reference proteome</keyword>
<dbReference type="InterPro" id="IPR049733">
    <property type="entry name" value="CCDC61_N"/>
</dbReference>
<reference evidence="13 14" key="1">
    <citation type="journal article" date="2024" name="Nat. Commun.">
        <title>Phylogenomics reveals the evolutionary origins of lichenization in chlorophyte algae.</title>
        <authorList>
            <person name="Puginier C."/>
            <person name="Libourel C."/>
            <person name="Otte J."/>
            <person name="Skaloud P."/>
            <person name="Haon M."/>
            <person name="Grisel S."/>
            <person name="Petersen M."/>
            <person name="Berrin J.G."/>
            <person name="Delaux P.M."/>
            <person name="Dal Grande F."/>
            <person name="Keller J."/>
        </authorList>
    </citation>
    <scope>NUCLEOTIDE SEQUENCE [LARGE SCALE GENOMIC DNA]</scope>
    <source>
        <strain evidence="13 14">SAG 245.80</strain>
    </source>
</reference>
<keyword evidence="9" id="KW-0378">Hydrolase</keyword>
<dbReference type="GO" id="GO:0002953">
    <property type="term" value="F:5'-deoxynucleotidase activity"/>
    <property type="evidence" value="ECO:0007669"/>
    <property type="project" value="UniProtKB-EC"/>
</dbReference>
<feature type="compositionally biased region" description="Basic and acidic residues" evidence="11">
    <location>
        <begin position="609"/>
        <end position="619"/>
    </location>
</feature>
<evidence type="ECO:0000256" key="1">
    <source>
        <dbReference type="ARBA" id="ARBA00001638"/>
    </source>
</evidence>
<dbReference type="PANTHER" id="PTHR11845:SF13">
    <property type="entry name" value="5'-DEOXYNUCLEOTIDASE HDDC2"/>
    <property type="match status" value="1"/>
</dbReference>
<dbReference type="InterPro" id="IPR003607">
    <property type="entry name" value="HD/PDEase_dom"/>
</dbReference>
<dbReference type="EMBL" id="JALJOU010000015">
    <property type="protein sequence ID" value="KAK9839702.1"/>
    <property type="molecule type" value="Genomic_DNA"/>
</dbReference>
<dbReference type="GO" id="GO:0046872">
    <property type="term" value="F:metal ion binding"/>
    <property type="evidence" value="ECO:0007669"/>
    <property type="project" value="UniProtKB-KW"/>
</dbReference>
<evidence type="ECO:0000256" key="9">
    <source>
        <dbReference type="ARBA" id="ARBA00022801"/>
    </source>
</evidence>
<organism evidence="13 14">
    <name type="scientific">Elliptochloris bilobata</name>
    <dbReference type="NCBI Taxonomy" id="381761"/>
    <lineage>
        <taxon>Eukaryota</taxon>
        <taxon>Viridiplantae</taxon>
        <taxon>Chlorophyta</taxon>
        <taxon>core chlorophytes</taxon>
        <taxon>Trebouxiophyceae</taxon>
        <taxon>Trebouxiophyceae incertae sedis</taxon>
        <taxon>Elliptochloris clade</taxon>
        <taxon>Elliptochloris</taxon>
    </lineage>
</organism>
<evidence type="ECO:0000313" key="14">
    <source>
        <dbReference type="Proteomes" id="UP001445335"/>
    </source>
</evidence>
<dbReference type="FunFam" id="1.10.3210.10:FF:000016">
    <property type="entry name" value="HD domain-containing protein 2"/>
    <property type="match status" value="1"/>
</dbReference>
<evidence type="ECO:0000256" key="2">
    <source>
        <dbReference type="ARBA" id="ARBA00001936"/>
    </source>
</evidence>
<evidence type="ECO:0000259" key="12">
    <source>
        <dbReference type="SMART" id="SM00471"/>
    </source>
</evidence>
<dbReference type="InterPro" id="IPR039356">
    <property type="entry name" value="YfbR/HDDC2"/>
</dbReference>
<dbReference type="PANTHER" id="PTHR11845">
    <property type="entry name" value="5'-DEOXYNUCLEOTIDASE HDDC2"/>
    <property type="match status" value="1"/>
</dbReference>
<comment type="catalytic activity">
    <reaction evidence="1">
        <text>a 2'-deoxyribonucleoside 5'-phosphate + H2O = a 2'-deoxyribonucleoside + phosphate</text>
        <dbReference type="Rhea" id="RHEA:36167"/>
        <dbReference type="ChEBI" id="CHEBI:15377"/>
        <dbReference type="ChEBI" id="CHEBI:18274"/>
        <dbReference type="ChEBI" id="CHEBI:43474"/>
        <dbReference type="ChEBI" id="CHEBI:65317"/>
        <dbReference type="EC" id="3.1.3.89"/>
    </reaction>
</comment>
<evidence type="ECO:0000256" key="6">
    <source>
        <dbReference type="ARBA" id="ARBA00011738"/>
    </source>
</evidence>
<dbReference type="GO" id="GO:0005737">
    <property type="term" value="C:cytoplasm"/>
    <property type="evidence" value="ECO:0007669"/>
    <property type="project" value="TreeGrafter"/>
</dbReference>
<comment type="similarity">
    <text evidence="5">Belongs to the HDDC2 family.</text>
</comment>
<feature type="compositionally biased region" description="Basic and acidic residues" evidence="11">
    <location>
        <begin position="643"/>
        <end position="660"/>
    </location>
</feature>
<gene>
    <name evidence="13" type="ORF">WJX81_007090</name>
</gene>
<dbReference type="SMART" id="SM00471">
    <property type="entry name" value="HDc"/>
    <property type="match status" value="1"/>
</dbReference>
<dbReference type="EC" id="3.1.3.89" evidence="7"/>
<evidence type="ECO:0000256" key="3">
    <source>
        <dbReference type="ARBA" id="ARBA00001941"/>
    </source>
</evidence>
<comment type="cofactor">
    <cofactor evidence="3">
        <name>Co(2+)</name>
        <dbReference type="ChEBI" id="CHEBI:48828"/>
    </cofactor>
</comment>
<dbReference type="CDD" id="cd22284">
    <property type="entry name" value="HD_CCDC61_N"/>
    <property type="match status" value="1"/>
</dbReference>
<feature type="compositionally biased region" description="Low complexity" evidence="11">
    <location>
        <begin position="629"/>
        <end position="641"/>
    </location>
</feature>
<keyword evidence="10" id="KW-0175">Coiled coil</keyword>
<evidence type="ECO:0000256" key="10">
    <source>
        <dbReference type="SAM" id="Coils"/>
    </source>
</evidence>
<feature type="coiled-coil region" evidence="10">
    <location>
        <begin position="416"/>
        <end position="513"/>
    </location>
</feature>
<comment type="cofactor">
    <cofactor evidence="2">
        <name>Mn(2+)</name>
        <dbReference type="ChEBI" id="CHEBI:29035"/>
    </cofactor>
</comment>
<evidence type="ECO:0000256" key="5">
    <source>
        <dbReference type="ARBA" id="ARBA00009999"/>
    </source>
</evidence>
<comment type="caution">
    <text evidence="13">The sequence shown here is derived from an EMBL/GenBank/DDBJ whole genome shotgun (WGS) entry which is preliminary data.</text>
</comment>
<dbReference type="Proteomes" id="UP001445335">
    <property type="component" value="Unassembled WGS sequence"/>
</dbReference>
<dbReference type="Gene3D" id="1.10.3210.10">
    <property type="entry name" value="Hypothetical protein af1432"/>
    <property type="match status" value="1"/>
</dbReference>
<proteinExistence type="inferred from homology"/>
<feature type="domain" description="HD/PDEase" evidence="12">
    <location>
        <begin position="49"/>
        <end position="164"/>
    </location>
</feature>
<comment type="subunit">
    <text evidence="6">Homodimer.</text>
</comment>
<dbReference type="AlphaFoldDB" id="A0AAW1S271"/>
<evidence type="ECO:0000256" key="8">
    <source>
        <dbReference type="ARBA" id="ARBA00022723"/>
    </source>
</evidence>
<evidence type="ECO:0000256" key="4">
    <source>
        <dbReference type="ARBA" id="ARBA00004074"/>
    </source>
</evidence>
<comment type="function">
    <text evidence="4">Catalyzes the dephosphorylation of the nucleoside 5'-monophosphates deoxyadenosine monophosphate (dAMP), deoxycytidine monophosphate (dCMP), deoxyguanosine monophosphate (dGMP) and deoxythymidine monophosphate (dTMP).</text>
</comment>
<accession>A0AAW1S271</accession>
<dbReference type="SUPFAM" id="SSF109604">
    <property type="entry name" value="HD-domain/PDEase-like"/>
    <property type="match status" value="1"/>
</dbReference>
<feature type="compositionally biased region" description="Low complexity" evidence="11">
    <location>
        <begin position="558"/>
        <end position="577"/>
    </location>
</feature>